<name>K6WGK4_9MICO</name>
<dbReference type="Pfam" id="PF06114">
    <property type="entry name" value="Peptidase_M78"/>
    <property type="match status" value="1"/>
</dbReference>
<accession>K6WGK4</accession>
<dbReference type="Proteomes" id="UP000008366">
    <property type="component" value="Unassembled WGS sequence"/>
</dbReference>
<dbReference type="AlphaFoldDB" id="K6WGK4"/>
<dbReference type="Gene3D" id="1.10.10.2910">
    <property type="match status" value="1"/>
</dbReference>
<sequence>MKGQAGYMIFAPVTGRFATATPADAGSWRRLGPREKPKAGEVVRSRMVGARPAYVWDASQTDGEPLPVTPTPSLLEGEAPSGLWEGLAGQIRVAGFEVLRVEHEGMIFGANGVTDYEARTVAVRENMDPAAQVKTLAHELAHVLMHDPDDE</sequence>
<evidence type="ECO:0000259" key="1">
    <source>
        <dbReference type="Pfam" id="PF06114"/>
    </source>
</evidence>
<dbReference type="STRING" id="1184609.KILIM_166_00020"/>
<feature type="non-terminal residue" evidence="2">
    <location>
        <position position="151"/>
    </location>
</feature>
<evidence type="ECO:0000313" key="3">
    <source>
        <dbReference type="Proteomes" id="UP000008366"/>
    </source>
</evidence>
<keyword evidence="3" id="KW-1185">Reference proteome</keyword>
<dbReference type="EMBL" id="BAHD01000166">
    <property type="protein sequence ID" value="GAB98420.1"/>
    <property type="molecule type" value="Genomic_DNA"/>
</dbReference>
<dbReference type="eggNOG" id="COG2856">
    <property type="taxonomic scope" value="Bacteria"/>
</dbReference>
<evidence type="ECO:0000313" key="2">
    <source>
        <dbReference type="EMBL" id="GAB98420.1"/>
    </source>
</evidence>
<gene>
    <name evidence="2" type="ORF">KILIM_166_00020</name>
</gene>
<reference evidence="2 3" key="1">
    <citation type="submission" date="2012-08" db="EMBL/GenBank/DDBJ databases">
        <title>Whole genome shotgun sequence of Kineosphaera limosa NBRC 100340.</title>
        <authorList>
            <person name="Yoshida I."/>
            <person name="Isaki S."/>
            <person name="Hosoyama A."/>
            <person name="Tsuchikane K."/>
            <person name="Katsumata H."/>
            <person name="Ando Y."/>
            <person name="Ohji S."/>
            <person name="Hamada M."/>
            <person name="Tamura T."/>
            <person name="Yamazoe A."/>
            <person name="Yamazaki S."/>
            <person name="Fujita N."/>
        </authorList>
    </citation>
    <scope>NUCLEOTIDE SEQUENCE [LARGE SCALE GENOMIC DNA]</scope>
    <source>
        <strain evidence="2 3">NBRC 100340</strain>
    </source>
</reference>
<comment type="caution">
    <text evidence="2">The sequence shown here is derived from an EMBL/GenBank/DDBJ whole genome shotgun (WGS) entry which is preliminary data.</text>
</comment>
<organism evidence="2 3">
    <name type="scientific">Kineosphaera limosa NBRC 100340</name>
    <dbReference type="NCBI Taxonomy" id="1184609"/>
    <lineage>
        <taxon>Bacteria</taxon>
        <taxon>Bacillati</taxon>
        <taxon>Actinomycetota</taxon>
        <taxon>Actinomycetes</taxon>
        <taxon>Micrococcales</taxon>
        <taxon>Dermatophilaceae</taxon>
        <taxon>Kineosphaera</taxon>
    </lineage>
</organism>
<dbReference type="InterPro" id="IPR010359">
    <property type="entry name" value="IrrE_HExxH"/>
</dbReference>
<proteinExistence type="predicted"/>
<protein>
    <recommendedName>
        <fullName evidence="1">IrrE N-terminal-like domain-containing protein</fullName>
    </recommendedName>
</protein>
<feature type="domain" description="IrrE N-terminal-like" evidence="1">
    <location>
        <begin position="115"/>
        <end position="149"/>
    </location>
</feature>